<accession>A0ACB8E3Q6</accession>
<comment type="caution">
    <text evidence="1">The sequence shown here is derived from an EMBL/GenBank/DDBJ whole genome shotgun (WGS) entry which is preliminary data.</text>
</comment>
<sequence length="228" mass="25132">MDLDASQKALKIDIALEDYIATSNGLFNIAEMQYVSHQCTGTLSYISGAMLLTSQAEKLNTSGVQQQQPAYDEDDEVDDFTDVPQHIQLTLQYTITSQGLLVLAETGGAMALLLVYVFMTRYMTDSEWYAHGIFLVAFTYALNDLLVIISALSSPSTQMHLPRTTFYALYHCFGGISYGFTGVLVYMFGNDISLPYALHAGMTGLGLSLVHFIHTIINVLLVLSLEPD</sequence>
<reference evidence="1" key="1">
    <citation type="submission" date="2020-05" db="EMBL/GenBank/DDBJ databases">
        <title>Large-scale comparative analyses of tick genomes elucidate their genetic diversity and vector capacities.</title>
        <authorList>
            <person name="Jia N."/>
            <person name="Wang J."/>
            <person name="Shi W."/>
            <person name="Du L."/>
            <person name="Sun Y."/>
            <person name="Zhan W."/>
            <person name="Jiang J."/>
            <person name="Wang Q."/>
            <person name="Zhang B."/>
            <person name="Ji P."/>
            <person name="Sakyi L.B."/>
            <person name="Cui X."/>
            <person name="Yuan T."/>
            <person name="Jiang B."/>
            <person name="Yang W."/>
            <person name="Lam T.T.-Y."/>
            <person name="Chang Q."/>
            <person name="Ding S."/>
            <person name="Wang X."/>
            <person name="Zhu J."/>
            <person name="Ruan X."/>
            <person name="Zhao L."/>
            <person name="Wei J."/>
            <person name="Que T."/>
            <person name="Du C."/>
            <person name="Cheng J."/>
            <person name="Dai P."/>
            <person name="Han X."/>
            <person name="Huang E."/>
            <person name="Gao Y."/>
            <person name="Liu J."/>
            <person name="Shao H."/>
            <person name="Ye R."/>
            <person name="Li L."/>
            <person name="Wei W."/>
            <person name="Wang X."/>
            <person name="Wang C."/>
            <person name="Yang T."/>
            <person name="Huo Q."/>
            <person name="Li W."/>
            <person name="Guo W."/>
            <person name="Chen H."/>
            <person name="Zhou L."/>
            <person name="Ni X."/>
            <person name="Tian J."/>
            <person name="Zhou Y."/>
            <person name="Sheng Y."/>
            <person name="Liu T."/>
            <person name="Pan Y."/>
            <person name="Xia L."/>
            <person name="Li J."/>
            <person name="Zhao F."/>
            <person name="Cao W."/>
        </authorList>
    </citation>
    <scope>NUCLEOTIDE SEQUENCE</scope>
    <source>
        <strain evidence="1">Dsil-2018</strain>
    </source>
</reference>
<gene>
    <name evidence="1" type="ORF">HPB49_022656</name>
</gene>
<evidence type="ECO:0000313" key="1">
    <source>
        <dbReference type="EMBL" id="KAH7981250.1"/>
    </source>
</evidence>
<proteinExistence type="predicted"/>
<organism evidence="1 2">
    <name type="scientific">Dermacentor silvarum</name>
    <name type="common">Tick</name>
    <dbReference type="NCBI Taxonomy" id="543639"/>
    <lineage>
        <taxon>Eukaryota</taxon>
        <taxon>Metazoa</taxon>
        <taxon>Ecdysozoa</taxon>
        <taxon>Arthropoda</taxon>
        <taxon>Chelicerata</taxon>
        <taxon>Arachnida</taxon>
        <taxon>Acari</taxon>
        <taxon>Parasitiformes</taxon>
        <taxon>Ixodida</taxon>
        <taxon>Ixodoidea</taxon>
        <taxon>Ixodidae</taxon>
        <taxon>Rhipicephalinae</taxon>
        <taxon>Dermacentor</taxon>
    </lineage>
</organism>
<dbReference type="EMBL" id="CM023470">
    <property type="protein sequence ID" value="KAH7981250.1"/>
    <property type="molecule type" value="Genomic_DNA"/>
</dbReference>
<name>A0ACB8E3Q6_DERSI</name>
<protein>
    <submittedName>
        <fullName evidence="1">Uncharacterized protein</fullName>
    </submittedName>
</protein>
<dbReference type="Proteomes" id="UP000821865">
    <property type="component" value="Chromosome 1"/>
</dbReference>
<keyword evidence="2" id="KW-1185">Reference proteome</keyword>
<evidence type="ECO:0000313" key="2">
    <source>
        <dbReference type="Proteomes" id="UP000821865"/>
    </source>
</evidence>